<reference evidence="2" key="1">
    <citation type="journal article" date="2020" name="mSystems">
        <title>Genome- and Community-Level Interaction Insights into Carbon Utilization and Element Cycling Functions of Hydrothermarchaeota in Hydrothermal Sediment.</title>
        <authorList>
            <person name="Zhou Z."/>
            <person name="Liu Y."/>
            <person name="Xu W."/>
            <person name="Pan J."/>
            <person name="Luo Z.H."/>
            <person name="Li M."/>
        </authorList>
    </citation>
    <scope>NUCLEOTIDE SEQUENCE [LARGE SCALE GENOMIC DNA]</scope>
    <source>
        <strain evidence="2">SpSt-97</strain>
    </source>
</reference>
<dbReference type="InterPro" id="IPR018247">
    <property type="entry name" value="EF_Hand_1_Ca_BS"/>
</dbReference>
<organism evidence="2">
    <name type="scientific">Geoglobus ahangari</name>
    <dbReference type="NCBI Taxonomy" id="113653"/>
    <lineage>
        <taxon>Archaea</taxon>
        <taxon>Methanobacteriati</taxon>
        <taxon>Methanobacteriota</taxon>
        <taxon>Archaeoglobi</taxon>
        <taxon>Archaeoglobales</taxon>
        <taxon>Archaeoglobaceae</taxon>
        <taxon>Geoglobus</taxon>
    </lineage>
</organism>
<protein>
    <recommendedName>
        <fullName evidence="1">EF-hand domain-containing protein</fullName>
    </recommendedName>
</protein>
<name>A0A7C3UD06_9EURY</name>
<dbReference type="EMBL" id="DTPI01000037">
    <property type="protein sequence ID" value="HGE67050.1"/>
    <property type="molecule type" value="Genomic_DNA"/>
</dbReference>
<comment type="caution">
    <text evidence="2">The sequence shown here is derived from an EMBL/GenBank/DDBJ whole genome shotgun (WGS) entry which is preliminary data.</text>
</comment>
<evidence type="ECO:0000313" key="2">
    <source>
        <dbReference type="EMBL" id="HGE67050.1"/>
    </source>
</evidence>
<dbReference type="InterPro" id="IPR008965">
    <property type="entry name" value="CBM2/CBM3_carb-bd_dom_sf"/>
</dbReference>
<sequence>MRRVCIKTGLIATLLLLIAATASAQTISIGDVSIAPGETKTVSVVLDQVPATGLSYANITVSITNPSVAEITNIEFPGWVPKSFRDNSTLPASTVWFKVGDLDERVNAGDMNVVLANLTIKGLSEGTSDITITVNSFQNDNYNEIKDRIAVIPGLITVISGPPTGSKDVDGDGLYEDVNGNERLDFGDVVELFKNFEAWQDYGIYYDFDGDGRLTFGDVVALFKMLP</sequence>
<dbReference type="GO" id="GO:0005509">
    <property type="term" value="F:calcium ion binding"/>
    <property type="evidence" value="ECO:0007669"/>
    <property type="project" value="InterPro"/>
</dbReference>
<proteinExistence type="predicted"/>
<dbReference type="Gene3D" id="2.60.40.680">
    <property type="match status" value="1"/>
</dbReference>
<dbReference type="PROSITE" id="PS00018">
    <property type="entry name" value="EF_HAND_1"/>
    <property type="match status" value="1"/>
</dbReference>
<dbReference type="SUPFAM" id="SSF49384">
    <property type="entry name" value="Carbohydrate-binding domain"/>
    <property type="match status" value="1"/>
</dbReference>
<feature type="domain" description="EF-hand" evidence="1">
    <location>
        <begin position="206"/>
        <end position="227"/>
    </location>
</feature>
<dbReference type="InterPro" id="IPR002048">
    <property type="entry name" value="EF_hand_dom"/>
</dbReference>
<evidence type="ECO:0000259" key="1">
    <source>
        <dbReference type="PROSITE" id="PS50222"/>
    </source>
</evidence>
<dbReference type="PROSITE" id="PS50222">
    <property type="entry name" value="EF_HAND_2"/>
    <property type="match status" value="1"/>
</dbReference>
<accession>A0A7C3UD06</accession>
<dbReference type="GO" id="GO:0030246">
    <property type="term" value="F:carbohydrate binding"/>
    <property type="evidence" value="ECO:0007669"/>
    <property type="project" value="InterPro"/>
</dbReference>
<gene>
    <name evidence="2" type="ORF">ENX77_08070</name>
</gene>
<dbReference type="AlphaFoldDB" id="A0A7C3UD06"/>